<dbReference type="RefSeq" id="WP_158084533.1">
    <property type="nucleotide sequence ID" value="NZ_BMKF01000002.1"/>
</dbReference>
<accession>A0ABQ1JS14</accession>
<evidence type="ECO:0000256" key="2">
    <source>
        <dbReference type="ARBA" id="ARBA00009853"/>
    </source>
</evidence>
<evidence type="ECO:0000256" key="6">
    <source>
        <dbReference type="SAM" id="Phobius"/>
    </source>
</evidence>
<reference evidence="9" key="1">
    <citation type="journal article" date="2019" name="Int. J. Syst. Evol. Microbiol.">
        <title>The Global Catalogue of Microorganisms (GCM) 10K type strain sequencing project: providing services to taxonomists for standard genome sequencing and annotation.</title>
        <authorList>
            <consortium name="The Broad Institute Genomics Platform"/>
            <consortium name="The Broad Institute Genome Sequencing Center for Infectious Disease"/>
            <person name="Wu L."/>
            <person name="Ma J."/>
        </authorList>
    </citation>
    <scope>NUCLEOTIDE SEQUENCE [LARGE SCALE GENOMIC DNA]</scope>
    <source>
        <strain evidence="9">CGMCC 1.15928</strain>
    </source>
</reference>
<comment type="subcellular location">
    <subcellularLocation>
        <location evidence="1">Membrane</location>
        <topology evidence="1">Multi-pass membrane protein</topology>
    </subcellularLocation>
</comment>
<dbReference type="PANTHER" id="PTHR22911:SF6">
    <property type="entry name" value="SOLUTE CARRIER FAMILY 35 MEMBER G1"/>
    <property type="match status" value="1"/>
</dbReference>
<feature type="transmembrane region" description="Helical" evidence="6">
    <location>
        <begin position="297"/>
        <end position="313"/>
    </location>
</feature>
<dbReference type="InterPro" id="IPR000620">
    <property type="entry name" value="EamA_dom"/>
</dbReference>
<feature type="transmembrane region" description="Helical" evidence="6">
    <location>
        <begin position="58"/>
        <end position="79"/>
    </location>
</feature>
<evidence type="ECO:0000259" key="7">
    <source>
        <dbReference type="Pfam" id="PF00892"/>
    </source>
</evidence>
<feature type="transmembrane region" description="Helical" evidence="6">
    <location>
        <begin position="27"/>
        <end position="46"/>
    </location>
</feature>
<dbReference type="Proteomes" id="UP000628854">
    <property type="component" value="Unassembled WGS sequence"/>
</dbReference>
<feature type="domain" description="EamA" evidence="7">
    <location>
        <begin position="28"/>
        <end position="162"/>
    </location>
</feature>
<comment type="caution">
    <text evidence="8">The sequence shown here is derived from an EMBL/GenBank/DDBJ whole genome shotgun (WGS) entry which is preliminary data.</text>
</comment>
<feature type="transmembrane region" description="Helical" evidence="6">
    <location>
        <begin position="182"/>
        <end position="201"/>
    </location>
</feature>
<dbReference type="PANTHER" id="PTHR22911">
    <property type="entry name" value="ACYL-MALONYL CONDENSING ENZYME-RELATED"/>
    <property type="match status" value="1"/>
</dbReference>
<keyword evidence="3 6" id="KW-0812">Transmembrane</keyword>
<feature type="transmembrane region" description="Helical" evidence="6">
    <location>
        <begin position="91"/>
        <end position="113"/>
    </location>
</feature>
<dbReference type="EMBL" id="BMKF01000002">
    <property type="protein sequence ID" value="GGB73177.1"/>
    <property type="molecule type" value="Genomic_DNA"/>
</dbReference>
<dbReference type="SUPFAM" id="SSF103481">
    <property type="entry name" value="Multidrug resistance efflux transporter EmrE"/>
    <property type="match status" value="2"/>
</dbReference>
<name>A0ABQ1JS14_9PROT</name>
<feature type="domain" description="EamA" evidence="7">
    <location>
        <begin position="182"/>
        <end position="311"/>
    </location>
</feature>
<keyword evidence="4 6" id="KW-1133">Transmembrane helix</keyword>
<keyword evidence="9" id="KW-1185">Reference proteome</keyword>
<evidence type="ECO:0000256" key="5">
    <source>
        <dbReference type="ARBA" id="ARBA00023136"/>
    </source>
</evidence>
<evidence type="ECO:0000313" key="9">
    <source>
        <dbReference type="Proteomes" id="UP000628854"/>
    </source>
</evidence>
<gene>
    <name evidence="8" type="ORF">GCM10011503_22310</name>
</gene>
<comment type="similarity">
    <text evidence="2">Belongs to the drug/metabolite transporter (DMT) superfamily. 10 TMS drug/metabolite exporter (DME) (TC 2.A.7.3) family.</text>
</comment>
<proteinExistence type="inferred from homology"/>
<feature type="transmembrane region" description="Helical" evidence="6">
    <location>
        <begin position="213"/>
        <end position="234"/>
    </location>
</feature>
<keyword evidence="5 6" id="KW-0472">Membrane</keyword>
<organism evidence="8 9">
    <name type="scientific">Henriciella pelagia</name>
    <dbReference type="NCBI Taxonomy" id="1977912"/>
    <lineage>
        <taxon>Bacteria</taxon>
        <taxon>Pseudomonadati</taxon>
        <taxon>Pseudomonadota</taxon>
        <taxon>Alphaproteobacteria</taxon>
        <taxon>Hyphomonadales</taxon>
        <taxon>Hyphomonadaceae</taxon>
        <taxon>Henriciella</taxon>
    </lineage>
</organism>
<evidence type="ECO:0000256" key="4">
    <source>
        <dbReference type="ARBA" id="ARBA00022989"/>
    </source>
</evidence>
<dbReference type="InterPro" id="IPR037185">
    <property type="entry name" value="EmrE-like"/>
</dbReference>
<evidence type="ECO:0000256" key="1">
    <source>
        <dbReference type="ARBA" id="ARBA00004141"/>
    </source>
</evidence>
<feature type="transmembrane region" description="Helical" evidence="6">
    <location>
        <begin position="240"/>
        <end position="261"/>
    </location>
</feature>
<dbReference type="Pfam" id="PF00892">
    <property type="entry name" value="EamA"/>
    <property type="match status" value="2"/>
</dbReference>
<protein>
    <submittedName>
        <fullName evidence="8">Multidrug transporter</fullName>
    </submittedName>
</protein>
<feature type="transmembrane region" description="Helical" evidence="6">
    <location>
        <begin position="150"/>
        <end position="170"/>
    </location>
</feature>
<evidence type="ECO:0000313" key="8">
    <source>
        <dbReference type="EMBL" id="GGB73177.1"/>
    </source>
</evidence>
<evidence type="ECO:0000256" key="3">
    <source>
        <dbReference type="ARBA" id="ARBA00022692"/>
    </source>
</evidence>
<sequence length="329" mass="35326">MSDQISQNGASGDGEGESKARGLSGNALGAMFMVLSGIGFTVYIVLSKELSKEVHPVFLAFWRSFIACLISVPVILRVGLHKMKTKHPGLLLLRSLFGTLGFTLAMVAVSDFFTMSLSQFNAISFSRPLFVTVLAAVVLREVVGPHRWGAAGVGFIGVLIMVLPGIFVFWQPGAFDGLNLDMGTLCAIASAFFLAFAIVLVKSLSAELSAVALLTYANILSSILLLPFCFIFWSDASLETWGWIVFMAGTGFIAQFCYISAVKVGDASFISPIDYLRLPMATVADLIIIGFLPGANVWIGAAIIIVSAGYITVRERKKAVQRVARPHDG</sequence>